<comment type="caution">
    <text evidence="9">The sequence shown here is derived from an EMBL/GenBank/DDBJ whole genome shotgun (WGS) entry which is preliminary data.</text>
</comment>
<evidence type="ECO:0000256" key="7">
    <source>
        <dbReference type="SAM" id="MobiDB-lite"/>
    </source>
</evidence>
<evidence type="ECO:0000259" key="8">
    <source>
        <dbReference type="PROSITE" id="PS51012"/>
    </source>
</evidence>
<keyword evidence="6" id="KW-1003">Cell membrane</keyword>
<dbReference type="PANTHER" id="PTHR43229">
    <property type="entry name" value="NODULATION PROTEIN J"/>
    <property type="match status" value="1"/>
</dbReference>
<keyword evidence="3 6" id="KW-1133">Transmembrane helix</keyword>
<evidence type="ECO:0000256" key="4">
    <source>
        <dbReference type="ARBA" id="ARBA00023136"/>
    </source>
</evidence>
<keyword evidence="2 6" id="KW-0812">Transmembrane</keyword>
<feature type="transmembrane region" description="Helical" evidence="6">
    <location>
        <begin position="170"/>
        <end position="192"/>
    </location>
</feature>
<feature type="domain" description="ABC transmembrane type-2" evidence="8">
    <location>
        <begin position="44"/>
        <end position="285"/>
    </location>
</feature>
<keyword evidence="10" id="KW-1185">Reference proteome</keyword>
<dbReference type="InterPro" id="IPR051784">
    <property type="entry name" value="Nod_factor_ABC_transporter"/>
</dbReference>
<dbReference type="Pfam" id="PF01061">
    <property type="entry name" value="ABC2_membrane"/>
    <property type="match status" value="1"/>
</dbReference>
<feature type="transmembrane region" description="Helical" evidence="6">
    <location>
        <begin position="90"/>
        <end position="114"/>
    </location>
</feature>
<name>A0A3E0VIE5_9MICO</name>
<dbReference type="Proteomes" id="UP000256486">
    <property type="component" value="Unassembled WGS sequence"/>
</dbReference>
<dbReference type="PANTHER" id="PTHR43229:SF2">
    <property type="entry name" value="NODULATION PROTEIN J"/>
    <property type="match status" value="1"/>
</dbReference>
<keyword evidence="6" id="KW-0813">Transport</keyword>
<comment type="subcellular location">
    <subcellularLocation>
        <location evidence="6">Cell membrane</location>
        <topology evidence="6">Multi-pass membrane protein</topology>
    </subcellularLocation>
    <subcellularLocation>
        <location evidence="1">Membrane</location>
        <topology evidence="1">Multi-pass membrane protein</topology>
    </subcellularLocation>
</comment>
<evidence type="ECO:0000256" key="1">
    <source>
        <dbReference type="ARBA" id="ARBA00004141"/>
    </source>
</evidence>
<dbReference type="OrthoDB" id="670210at2"/>
<reference evidence="9 10" key="1">
    <citation type="submission" date="2017-04" db="EMBL/GenBank/DDBJ databases">
        <title>Comparative genome analysis of Subtercola boreus.</title>
        <authorList>
            <person name="Cho Y.-J."/>
            <person name="Cho A."/>
            <person name="Kim O.-S."/>
            <person name="Lee J.-I."/>
        </authorList>
    </citation>
    <scope>NUCLEOTIDE SEQUENCE [LARGE SCALE GENOMIC DNA]</scope>
    <source>
        <strain evidence="9 10">K300</strain>
    </source>
</reference>
<evidence type="ECO:0000256" key="3">
    <source>
        <dbReference type="ARBA" id="ARBA00022989"/>
    </source>
</evidence>
<dbReference type="InterPro" id="IPR047817">
    <property type="entry name" value="ABC2_TM_bact-type"/>
</dbReference>
<keyword evidence="4 6" id="KW-0472">Membrane</keyword>
<feature type="transmembrane region" description="Helical" evidence="6">
    <location>
        <begin position="135"/>
        <end position="164"/>
    </location>
</feature>
<protein>
    <recommendedName>
        <fullName evidence="6">Transport permease protein</fullName>
    </recommendedName>
</protein>
<dbReference type="EMBL" id="NBWZ01000001">
    <property type="protein sequence ID" value="RFA08637.1"/>
    <property type="molecule type" value="Genomic_DNA"/>
</dbReference>
<accession>A0A3E0VIE5</accession>
<feature type="transmembrane region" description="Helical" evidence="6">
    <location>
        <begin position="204"/>
        <end position="222"/>
    </location>
</feature>
<dbReference type="PROSITE" id="PS51012">
    <property type="entry name" value="ABC_TM2"/>
    <property type="match status" value="1"/>
</dbReference>
<feature type="compositionally biased region" description="Low complexity" evidence="7">
    <location>
        <begin position="1"/>
        <end position="13"/>
    </location>
</feature>
<dbReference type="GO" id="GO:0046677">
    <property type="term" value="P:response to antibiotic"/>
    <property type="evidence" value="ECO:0007669"/>
    <property type="project" value="UniProtKB-KW"/>
</dbReference>
<dbReference type="InterPro" id="IPR000412">
    <property type="entry name" value="ABC_2_transport"/>
</dbReference>
<dbReference type="AlphaFoldDB" id="A0A3E0VIE5"/>
<evidence type="ECO:0000256" key="2">
    <source>
        <dbReference type="ARBA" id="ARBA00022692"/>
    </source>
</evidence>
<dbReference type="PIRSF" id="PIRSF006648">
    <property type="entry name" value="DrrB"/>
    <property type="match status" value="1"/>
</dbReference>
<sequence>MTTLDRSAPSRSPRPARPPHRSHVIADSVTMLQRNLLHMVRYPGLSLFTILGPVVLLLLFVFVLGGTLGAGLPGAGSGDAVDGAGGRDAYLAYVMPGILIVTIAGTAGGTATTVSMDLADGITARFRTMAISRAAVLAGHVLGNTLQGVLAALLVLGVGLLIGFRPGASPLGWLAVIGLVTLVAFSVSWLGVAMGMQARSVETASNLPLVLTFLPLLGSGFVPTASLPEGLRVVAELQPFTPFTEGLRALLGGTEPGMTLPLSLGWCVVLAVAGYIWSRALYERRSVR</sequence>
<dbReference type="InterPro" id="IPR013525">
    <property type="entry name" value="ABC2_TM"/>
</dbReference>
<evidence type="ECO:0000256" key="5">
    <source>
        <dbReference type="ARBA" id="ARBA00023251"/>
    </source>
</evidence>
<feature type="transmembrane region" description="Helical" evidence="6">
    <location>
        <begin position="44"/>
        <end position="70"/>
    </location>
</feature>
<evidence type="ECO:0000313" key="10">
    <source>
        <dbReference type="Proteomes" id="UP000256486"/>
    </source>
</evidence>
<feature type="transmembrane region" description="Helical" evidence="6">
    <location>
        <begin position="258"/>
        <end position="278"/>
    </location>
</feature>
<evidence type="ECO:0000256" key="6">
    <source>
        <dbReference type="RuleBase" id="RU361157"/>
    </source>
</evidence>
<comment type="similarity">
    <text evidence="6">Belongs to the ABC-2 integral membrane protein family.</text>
</comment>
<keyword evidence="5" id="KW-0046">Antibiotic resistance</keyword>
<evidence type="ECO:0000313" key="9">
    <source>
        <dbReference type="EMBL" id="RFA08637.1"/>
    </source>
</evidence>
<proteinExistence type="inferred from homology"/>
<organism evidence="9 10">
    <name type="scientific">Subtercola boreus</name>
    <dbReference type="NCBI Taxonomy" id="120213"/>
    <lineage>
        <taxon>Bacteria</taxon>
        <taxon>Bacillati</taxon>
        <taxon>Actinomycetota</taxon>
        <taxon>Actinomycetes</taxon>
        <taxon>Micrococcales</taxon>
        <taxon>Microbacteriaceae</taxon>
        <taxon>Subtercola</taxon>
    </lineage>
</organism>
<dbReference type="GO" id="GO:0140359">
    <property type="term" value="F:ABC-type transporter activity"/>
    <property type="evidence" value="ECO:0007669"/>
    <property type="project" value="InterPro"/>
</dbReference>
<gene>
    <name evidence="9" type="ORF">B7R54_04875</name>
</gene>
<dbReference type="GO" id="GO:0043190">
    <property type="term" value="C:ATP-binding cassette (ABC) transporter complex"/>
    <property type="evidence" value="ECO:0007669"/>
    <property type="project" value="InterPro"/>
</dbReference>
<dbReference type="RefSeq" id="WP_116414042.1">
    <property type="nucleotide sequence ID" value="NZ_NBWZ01000001.1"/>
</dbReference>
<feature type="region of interest" description="Disordered" evidence="7">
    <location>
        <begin position="1"/>
        <end position="21"/>
    </location>
</feature>